<evidence type="ECO:0000256" key="1">
    <source>
        <dbReference type="ARBA" id="ARBA00022741"/>
    </source>
</evidence>
<organism evidence="3 4">
    <name type="scientific">Candidatus Propionivibrio aalborgensis</name>
    <dbReference type="NCBI Taxonomy" id="1860101"/>
    <lineage>
        <taxon>Bacteria</taxon>
        <taxon>Pseudomonadati</taxon>
        <taxon>Pseudomonadota</taxon>
        <taxon>Betaproteobacteria</taxon>
        <taxon>Rhodocyclales</taxon>
        <taxon>Rhodocyclaceae</taxon>
        <taxon>Propionivibrio</taxon>
    </lineage>
</organism>
<dbReference type="GO" id="GO:0000166">
    <property type="term" value="F:nucleotide binding"/>
    <property type="evidence" value="ECO:0007669"/>
    <property type="project" value="UniProtKB-UniRule"/>
</dbReference>
<accession>A0A1A8Y150</accession>
<evidence type="ECO:0000313" key="4">
    <source>
        <dbReference type="Proteomes" id="UP000199600"/>
    </source>
</evidence>
<dbReference type="PANTHER" id="PTHR30476">
    <property type="entry name" value="UPF0234 PROTEIN YAJQ"/>
    <property type="match status" value="1"/>
</dbReference>
<dbReference type="Gene3D" id="3.30.70.860">
    <property type="match status" value="1"/>
</dbReference>
<comment type="function">
    <text evidence="2">Nucleotide-binding protein.</text>
</comment>
<dbReference type="InterPro" id="IPR035571">
    <property type="entry name" value="UPF0234-like_C"/>
</dbReference>
<dbReference type="InterPro" id="IPR036183">
    <property type="entry name" value="YajQ-like_sf"/>
</dbReference>
<sequence length="164" mass="18342">MPSFDFSSEVDMVALKNAIDSAGKKLIGRHDFKGTSAKLELNDKDKAITVYADSDFQLNQVKDILFPEMEKKEPDCTKRLDHQPVQKVSGDKVKQELKIKIGIEIELAKKIVKLLKDSKLKVQAAIQGDAVRVSGAKRDVLQEAISLVKKAIVDFPIKYGNFRD</sequence>
<dbReference type="Proteomes" id="UP000199600">
    <property type="component" value="Unassembled WGS sequence"/>
</dbReference>
<gene>
    <name evidence="3" type="ORF">PROAA_750014</name>
</gene>
<dbReference type="CDD" id="cd11740">
    <property type="entry name" value="YajQ_like"/>
    <property type="match status" value="1"/>
</dbReference>
<proteinExistence type="inferred from homology"/>
<dbReference type="Pfam" id="PF04461">
    <property type="entry name" value="YajQ"/>
    <property type="match status" value="1"/>
</dbReference>
<dbReference type="SUPFAM" id="SSF89963">
    <property type="entry name" value="YajQ-like"/>
    <property type="match status" value="2"/>
</dbReference>
<evidence type="ECO:0000313" key="3">
    <source>
        <dbReference type="EMBL" id="SBT10864.1"/>
    </source>
</evidence>
<comment type="similarity">
    <text evidence="2">Belongs to the YajQ family.</text>
</comment>
<dbReference type="AlphaFoldDB" id="A0A1A8Y150"/>
<dbReference type="EMBL" id="FLQY01000379">
    <property type="protein sequence ID" value="SBT10864.1"/>
    <property type="molecule type" value="Genomic_DNA"/>
</dbReference>
<protein>
    <recommendedName>
        <fullName evidence="2">Nucleotide-binding protein PROAA_750014</fullName>
    </recommendedName>
</protein>
<dbReference type="NCBIfam" id="NF003819">
    <property type="entry name" value="PRK05412.1"/>
    <property type="match status" value="1"/>
</dbReference>
<dbReference type="GO" id="GO:0005829">
    <property type="term" value="C:cytosol"/>
    <property type="evidence" value="ECO:0007669"/>
    <property type="project" value="TreeGrafter"/>
</dbReference>
<dbReference type="InterPro" id="IPR007551">
    <property type="entry name" value="YajQ/Smlt4090-like"/>
</dbReference>
<name>A0A1A8Y150_9RHOO</name>
<dbReference type="PANTHER" id="PTHR30476:SF0">
    <property type="entry name" value="UPF0234 PROTEIN YAJQ"/>
    <property type="match status" value="1"/>
</dbReference>
<dbReference type="RefSeq" id="WP_186412420.1">
    <property type="nucleotide sequence ID" value="NZ_FLQY01000379.1"/>
</dbReference>
<reference evidence="3 4" key="1">
    <citation type="submission" date="2016-06" db="EMBL/GenBank/DDBJ databases">
        <authorList>
            <person name="Kjaerup R.B."/>
            <person name="Dalgaard T.S."/>
            <person name="Juul-Madsen H.R."/>
        </authorList>
    </citation>
    <scope>NUCLEOTIDE SEQUENCE [LARGE SCALE GENOMIC DNA]</scope>
    <source>
        <strain evidence="3">2</strain>
    </source>
</reference>
<keyword evidence="4" id="KW-1185">Reference proteome</keyword>
<dbReference type="HAMAP" id="MF_00632">
    <property type="entry name" value="UPF0234"/>
    <property type="match status" value="1"/>
</dbReference>
<evidence type="ECO:0000256" key="2">
    <source>
        <dbReference type="HAMAP-Rule" id="MF_00632"/>
    </source>
</evidence>
<keyword evidence="1 2" id="KW-0547">Nucleotide-binding</keyword>